<evidence type="ECO:0000256" key="1">
    <source>
        <dbReference type="ARBA" id="ARBA00004193"/>
    </source>
</evidence>
<evidence type="ECO:0000256" key="10">
    <source>
        <dbReference type="PROSITE-ProRule" id="PRU10141"/>
    </source>
</evidence>
<evidence type="ECO:0000256" key="4">
    <source>
        <dbReference type="ARBA" id="ARBA00022679"/>
    </source>
</evidence>
<organism evidence="13 14">
    <name type="scientific">Brassica napus</name>
    <name type="common">Rape</name>
    <dbReference type="NCBI Taxonomy" id="3708"/>
    <lineage>
        <taxon>Eukaryota</taxon>
        <taxon>Viridiplantae</taxon>
        <taxon>Streptophyta</taxon>
        <taxon>Embryophyta</taxon>
        <taxon>Tracheophyta</taxon>
        <taxon>Spermatophyta</taxon>
        <taxon>Magnoliopsida</taxon>
        <taxon>eudicotyledons</taxon>
        <taxon>Gunneridae</taxon>
        <taxon>Pentapetalae</taxon>
        <taxon>rosids</taxon>
        <taxon>malvids</taxon>
        <taxon>Brassicales</taxon>
        <taxon>Brassicaceae</taxon>
        <taxon>Brassiceae</taxon>
        <taxon>Brassica</taxon>
    </lineage>
</organism>
<dbReference type="PROSITE" id="PS00107">
    <property type="entry name" value="PROTEIN_KINASE_ATP"/>
    <property type="match status" value="2"/>
</dbReference>
<keyword evidence="8" id="KW-0472">Membrane</keyword>
<name>A0ABQ8CT35_BRANA</name>
<dbReference type="PANTHER" id="PTHR47985">
    <property type="entry name" value="OS07G0668900 PROTEIN"/>
    <property type="match status" value="1"/>
</dbReference>
<keyword evidence="9" id="KW-0449">Lipoprotein</keyword>
<sequence length="812" mass="90230">MRCFSCLDTRTKDMRINIDTTSYLTSGSSVDTRSDATGGGAGSKSGILVNGKVNSPKPGGGARSFTFKELAAATKNFREVNMIGRGGFGSVYKGRLYSGQVVAIKQLNPDGNQGNQEFKVEVRMLSVFHHPNLVTLIGYCTSGAQRLLVYEYMPMGSLEDHLYDLEPDQSPLSWNTRMKIALGAARGMEYLHCKISPSVIYRDLKSANILLDRDFSPKLSDFGLAKDGPVGNRTHVSTRIMGTYGYCAPEYAMSGKLTIKSDIYCFGVVLLELITGRKVIDLNKPHGEQYLVAWARPYLKDSTKLGQLVDPLLRGKYPKRCLSCAISITEMCLNEEANRRPQIGDVVLAFEYIAAQSKSYEEKRMARKSTDSDRVGHEEISVSTKPLPAVKHGKNPVNQKAPPPVVVMPPARGSNPKFPVAETRTIDNTTRKKQQEKPRSVDDPSREKQHEKKPRSVETPPSNPVEKQGVGKKAVPPSGKIVTPNLKMFTLTDLMTATKNFRPESMIGEGGFGQVFKGWVDEETLSPSRAGVGIPIAVKKSNPDSAQGLHEWQAMRFLGKFHHPNLVKLLGYCWEENQFLLVYEFLPKGSLENHLFSKGDGLTWDTRLKIAIEAAQGLTFLHNSEKSVIYRDFKASNILLDSNFNAKLSDFGLAKHGPINGYSHVTTRVMGTQGYAAPEYVATGHLYVLSDVYGFGVVLLELLTGLRALDPNRPSAQQNLVEWAKPVLTQKKKIQKLMDPRLENKYPLLAVSKTAALILRCLEADPKNRPPMDDVLRELEIVRTIREQPKEEKRNRNNGHGSPHVRKTGRTR</sequence>
<comment type="subcellular location">
    <subcellularLocation>
        <location evidence="1">Cell membrane</location>
        <topology evidence="1">Lipid-anchor</topology>
    </subcellularLocation>
</comment>
<feature type="binding site" evidence="10">
    <location>
        <position position="105"/>
    </location>
    <ligand>
        <name>ATP</name>
        <dbReference type="ChEBI" id="CHEBI:30616"/>
    </ligand>
</feature>
<feature type="compositionally biased region" description="Basic and acidic residues" evidence="11">
    <location>
        <begin position="429"/>
        <end position="456"/>
    </location>
</feature>
<feature type="binding site" evidence="10">
    <location>
        <position position="540"/>
    </location>
    <ligand>
        <name>ATP</name>
        <dbReference type="ChEBI" id="CHEBI:30616"/>
    </ligand>
</feature>
<dbReference type="PROSITE" id="PS50011">
    <property type="entry name" value="PROTEIN_KINASE_DOM"/>
    <property type="match status" value="2"/>
</dbReference>
<dbReference type="InterPro" id="IPR000719">
    <property type="entry name" value="Prot_kinase_dom"/>
</dbReference>
<evidence type="ECO:0000313" key="13">
    <source>
        <dbReference type="EMBL" id="KAH0920251.1"/>
    </source>
</evidence>
<evidence type="ECO:0000256" key="11">
    <source>
        <dbReference type="SAM" id="MobiDB-lite"/>
    </source>
</evidence>
<evidence type="ECO:0000259" key="12">
    <source>
        <dbReference type="PROSITE" id="PS50011"/>
    </source>
</evidence>
<feature type="domain" description="Protein kinase" evidence="12">
    <location>
        <begin position="501"/>
        <end position="782"/>
    </location>
</feature>
<dbReference type="InterPro" id="IPR008271">
    <property type="entry name" value="Ser/Thr_kinase_AS"/>
</dbReference>
<dbReference type="InterPro" id="IPR001245">
    <property type="entry name" value="Ser-Thr/Tyr_kinase_cat_dom"/>
</dbReference>
<evidence type="ECO:0000256" key="3">
    <source>
        <dbReference type="ARBA" id="ARBA00022527"/>
    </source>
</evidence>
<dbReference type="SUPFAM" id="SSF56112">
    <property type="entry name" value="Protein kinase-like (PK-like)"/>
    <property type="match status" value="2"/>
</dbReference>
<protein>
    <recommendedName>
        <fullName evidence="12">Protein kinase domain-containing protein</fullName>
    </recommendedName>
</protein>
<feature type="compositionally biased region" description="Basic and acidic residues" evidence="11">
    <location>
        <begin position="361"/>
        <end position="380"/>
    </location>
</feature>
<evidence type="ECO:0000256" key="2">
    <source>
        <dbReference type="ARBA" id="ARBA00022475"/>
    </source>
</evidence>
<gene>
    <name evidence="13" type="ORF">HID58_027911</name>
</gene>
<dbReference type="InterPro" id="IPR011009">
    <property type="entry name" value="Kinase-like_dom_sf"/>
</dbReference>
<feature type="domain" description="Protein kinase" evidence="12">
    <location>
        <begin position="77"/>
        <end position="353"/>
    </location>
</feature>
<keyword evidence="14" id="KW-1185">Reference proteome</keyword>
<dbReference type="SMART" id="SM00220">
    <property type="entry name" value="S_TKc"/>
    <property type="match status" value="2"/>
</dbReference>
<evidence type="ECO:0000256" key="5">
    <source>
        <dbReference type="ARBA" id="ARBA00022741"/>
    </source>
</evidence>
<dbReference type="CDD" id="cd14066">
    <property type="entry name" value="STKc_IRAK"/>
    <property type="match status" value="1"/>
</dbReference>
<feature type="region of interest" description="Disordered" evidence="11">
    <location>
        <begin position="361"/>
        <end position="482"/>
    </location>
</feature>
<keyword evidence="3" id="KW-0723">Serine/threonine-protein kinase</keyword>
<dbReference type="PROSITE" id="PS00108">
    <property type="entry name" value="PROTEIN_KINASE_ST"/>
    <property type="match status" value="2"/>
</dbReference>
<keyword evidence="6" id="KW-0418">Kinase</keyword>
<feature type="compositionally biased region" description="Basic and acidic residues" evidence="11">
    <location>
        <begin position="786"/>
        <end position="795"/>
    </location>
</feature>
<keyword evidence="4" id="KW-0808">Transferase</keyword>
<dbReference type="EMBL" id="JAGKQM010000007">
    <property type="protein sequence ID" value="KAH0920251.1"/>
    <property type="molecule type" value="Genomic_DNA"/>
</dbReference>
<dbReference type="InterPro" id="IPR017441">
    <property type="entry name" value="Protein_kinase_ATP_BS"/>
</dbReference>
<feature type="region of interest" description="Disordered" evidence="11">
    <location>
        <begin position="786"/>
        <end position="812"/>
    </location>
</feature>
<dbReference type="PANTHER" id="PTHR47985:SF45">
    <property type="entry name" value="SERINE_THREONINE-PROTEIN KINASE PBL22-RELATED"/>
    <property type="match status" value="1"/>
</dbReference>
<proteinExistence type="predicted"/>
<reference evidence="13 14" key="1">
    <citation type="submission" date="2021-05" db="EMBL/GenBank/DDBJ databases">
        <title>Genome Assembly of Synthetic Allotetraploid Brassica napus Reveals Homoeologous Exchanges between Subgenomes.</title>
        <authorList>
            <person name="Davis J.T."/>
        </authorList>
    </citation>
    <scope>NUCLEOTIDE SEQUENCE [LARGE SCALE GENOMIC DNA]</scope>
    <source>
        <strain evidence="14">cv. Da-Ae</strain>
        <tissue evidence="13">Seedling</tissue>
    </source>
</reference>
<keyword evidence="5 10" id="KW-0547">Nucleotide-binding</keyword>
<dbReference type="Gene3D" id="1.10.510.10">
    <property type="entry name" value="Transferase(Phosphotransferase) domain 1"/>
    <property type="match status" value="2"/>
</dbReference>
<feature type="compositionally biased region" description="Basic residues" evidence="11">
    <location>
        <begin position="803"/>
        <end position="812"/>
    </location>
</feature>
<evidence type="ECO:0000313" key="14">
    <source>
        <dbReference type="Proteomes" id="UP000824890"/>
    </source>
</evidence>
<keyword evidence="7 10" id="KW-0067">ATP-binding</keyword>
<evidence type="ECO:0000256" key="6">
    <source>
        <dbReference type="ARBA" id="ARBA00022777"/>
    </source>
</evidence>
<dbReference type="Gene3D" id="3.30.200.20">
    <property type="entry name" value="Phosphorylase Kinase, domain 1"/>
    <property type="match status" value="2"/>
</dbReference>
<evidence type="ECO:0000256" key="8">
    <source>
        <dbReference type="ARBA" id="ARBA00023136"/>
    </source>
</evidence>
<accession>A0ABQ8CT35</accession>
<dbReference type="Proteomes" id="UP000824890">
    <property type="component" value="Unassembled WGS sequence"/>
</dbReference>
<evidence type="ECO:0000256" key="9">
    <source>
        <dbReference type="ARBA" id="ARBA00023288"/>
    </source>
</evidence>
<dbReference type="Pfam" id="PF07714">
    <property type="entry name" value="PK_Tyr_Ser-Thr"/>
    <property type="match status" value="2"/>
</dbReference>
<comment type="caution">
    <text evidence="13">The sequence shown here is derived from an EMBL/GenBank/DDBJ whole genome shotgun (WGS) entry which is preliminary data.</text>
</comment>
<keyword evidence="2" id="KW-1003">Cell membrane</keyword>
<evidence type="ECO:0000256" key="7">
    <source>
        <dbReference type="ARBA" id="ARBA00022840"/>
    </source>
</evidence>